<dbReference type="UniPathway" id="UPA00378"/>
<evidence type="ECO:0000256" key="12">
    <source>
        <dbReference type="SAM" id="Phobius"/>
    </source>
</evidence>
<comment type="subcellular location">
    <subcellularLocation>
        <location evidence="1">Membrane</location>
        <topology evidence="1">Single-pass type II membrane protein</topology>
    </subcellularLocation>
</comment>
<keyword evidence="7 12" id="KW-0812">Transmembrane</keyword>
<dbReference type="Gene3D" id="3.90.550.50">
    <property type="match status" value="1"/>
</dbReference>
<reference evidence="14" key="2">
    <citation type="submission" date="2015-11" db="EMBL/GenBank/DDBJ databases">
        <authorList>
            <person name="Zhang Y."/>
            <person name="Guo Z."/>
        </authorList>
    </citation>
    <scope>NUCLEOTIDE SEQUENCE</scope>
</reference>
<dbReference type="PANTHER" id="PTHR23033:SF14">
    <property type="entry name" value="GLYCOPROTEIN-N-ACETYLGALACTOSAMINE 3-BETA-GALACTOSYLTRANSFERASE 1-RELATED"/>
    <property type="match status" value="1"/>
</dbReference>
<dbReference type="STRING" id="6211.A0A068XTM3"/>
<feature type="domain" description="Fringe-like glycosyltransferase" evidence="13">
    <location>
        <begin position="84"/>
        <end position="233"/>
    </location>
</feature>
<evidence type="ECO:0000256" key="1">
    <source>
        <dbReference type="ARBA" id="ARBA00004606"/>
    </source>
</evidence>
<reference evidence="14" key="1">
    <citation type="journal article" date="2013" name="Nature">
        <title>The genomes of four tapeworm species reveal adaptations to parasitism.</title>
        <authorList>
            <person name="Tsai I.J."/>
            <person name="Zarowiecki M."/>
            <person name="Holroyd N."/>
            <person name="Garciarrubio A."/>
            <person name="Sanchez-Flores A."/>
            <person name="Brooks K.L."/>
            <person name="Tracey A."/>
            <person name="Bobes R.J."/>
            <person name="Fragoso G."/>
            <person name="Sciutto E."/>
            <person name="Aslett M."/>
            <person name="Beasley H."/>
            <person name="Bennett H.M."/>
            <person name="Cai J."/>
            <person name="Camicia F."/>
            <person name="Clark R."/>
            <person name="Cucher M."/>
            <person name="De Silva N."/>
            <person name="Day T.A."/>
            <person name="Deplazes P."/>
            <person name="Estrada K."/>
            <person name="Fernandez C."/>
            <person name="Holland P.W."/>
            <person name="Hou J."/>
            <person name="Hu S."/>
            <person name="Huckvale T."/>
            <person name="Hung S.S."/>
            <person name="Kamenetzky L."/>
            <person name="Keane J.A."/>
            <person name="Kiss F."/>
            <person name="Koziol U."/>
            <person name="Lambert O."/>
            <person name="Liu K."/>
            <person name="Luo X."/>
            <person name="Luo Y."/>
            <person name="Macchiaroli N."/>
            <person name="Nichol S."/>
            <person name="Paps J."/>
            <person name="Parkinson J."/>
            <person name="Pouchkina-Stantcheva N."/>
            <person name="Riddiford N."/>
            <person name="Rosenzvit M."/>
            <person name="Salinas G."/>
            <person name="Wasmuth J.D."/>
            <person name="Zamanian M."/>
            <person name="Zheng Y."/>
            <person name="Cai X."/>
            <person name="Soberon X."/>
            <person name="Olson P.D."/>
            <person name="Laclette J.P."/>
            <person name="Brehm K."/>
            <person name="Berriman M."/>
            <person name="Garciarrubio A."/>
            <person name="Bobes R.J."/>
            <person name="Fragoso G."/>
            <person name="Sanchez-Flores A."/>
            <person name="Estrada K."/>
            <person name="Cevallos M.A."/>
            <person name="Morett E."/>
            <person name="Gonzalez V."/>
            <person name="Portillo T."/>
            <person name="Ochoa-Leyva A."/>
            <person name="Jose M.V."/>
            <person name="Sciutto E."/>
            <person name="Landa A."/>
            <person name="Jimenez L."/>
            <person name="Valdes V."/>
            <person name="Carrero J.C."/>
            <person name="Larralde C."/>
            <person name="Morales-Montor J."/>
            <person name="Limon-Lason J."/>
            <person name="Soberon X."/>
            <person name="Laclette J.P."/>
        </authorList>
    </citation>
    <scope>NUCLEOTIDE SEQUENCE [LARGE SCALE GENOMIC DNA]</scope>
</reference>
<evidence type="ECO:0000256" key="5">
    <source>
        <dbReference type="ARBA" id="ARBA00022676"/>
    </source>
</evidence>
<name>A0A068XTM3_ECHMU</name>
<keyword evidence="9" id="KW-0735">Signal-anchor</keyword>
<dbReference type="InterPro" id="IPR003378">
    <property type="entry name" value="Fringe-like_glycosylTrfase"/>
</dbReference>
<dbReference type="Pfam" id="PF02434">
    <property type="entry name" value="Fringe"/>
    <property type="match status" value="1"/>
</dbReference>
<comment type="similarity">
    <text evidence="3">Belongs to the glycosyltransferase 31 family. Beta3-Gal-T subfamily.</text>
</comment>
<evidence type="ECO:0000313" key="14">
    <source>
        <dbReference type="EMBL" id="CDS35699.1"/>
    </source>
</evidence>
<evidence type="ECO:0000256" key="2">
    <source>
        <dbReference type="ARBA" id="ARBA00004922"/>
    </source>
</evidence>
<sequence length="329" mass="37704">MDKLNQSGKCRCKSQLFLVGMLTGVFAFGISLCILQLFMCERIENGITTGLGSPTLADYLARRVRVFAIILTTPPVRMIKAIHVKMTWARRFNGYMFVSSEEDIYLPSIKAVDKEGRNVLWEKIRQAMLYIYRNNLNDYDFFMKADDDTYVIVENLRFLLSNQDPDIPILMGRRFNHSRKNFFPSGGAGYVLSRAALKLIVEGIFSGAGACAKSEAPEDVQIGYCAKAVGVQWLDSLDEYGEEVFHPFYPSHLLSKPAMTSTPWIFGRNYHPLKMGFKCCSDHSVSFHYVKPMDMYTLEYLTYHLYPAGIARDPSQYVEQERLRLTYQE</sequence>
<keyword evidence="11 12" id="KW-0472">Membrane</keyword>
<accession>A0A068XTM3</accession>
<dbReference type="GO" id="GO:0016263">
    <property type="term" value="F:glycoprotein-N-acetylgalactosamine 3-beta-galactosyltransferase activity"/>
    <property type="evidence" value="ECO:0007669"/>
    <property type="project" value="UniProtKB-EC"/>
</dbReference>
<keyword evidence="8" id="KW-0547">Nucleotide-binding</keyword>
<evidence type="ECO:0000256" key="6">
    <source>
        <dbReference type="ARBA" id="ARBA00022679"/>
    </source>
</evidence>
<evidence type="ECO:0000256" key="8">
    <source>
        <dbReference type="ARBA" id="ARBA00022741"/>
    </source>
</evidence>
<dbReference type="OrthoDB" id="414175at2759"/>
<organism evidence="14 15">
    <name type="scientific">Echinococcus multilocularis</name>
    <name type="common">Fox tapeworm</name>
    <dbReference type="NCBI Taxonomy" id="6211"/>
    <lineage>
        <taxon>Eukaryota</taxon>
        <taxon>Metazoa</taxon>
        <taxon>Spiralia</taxon>
        <taxon>Lophotrochozoa</taxon>
        <taxon>Platyhelminthes</taxon>
        <taxon>Cestoda</taxon>
        <taxon>Eucestoda</taxon>
        <taxon>Cyclophyllidea</taxon>
        <taxon>Taeniidae</taxon>
        <taxon>Echinococcus</taxon>
    </lineage>
</organism>
<comment type="pathway">
    <text evidence="2">Protein modification; protein glycosylation.</text>
</comment>
<dbReference type="OMA" id="PTTWRCL"/>
<protein>
    <recommendedName>
        <fullName evidence="4">N-acetylgalactosaminide beta-1,3-galactosyltransferase</fullName>
        <ecNumber evidence="4">2.4.1.122</ecNumber>
    </recommendedName>
</protein>
<dbReference type="GO" id="GO:0000166">
    <property type="term" value="F:nucleotide binding"/>
    <property type="evidence" value="ECO:0007669"/>
    <property type="project" value="UniProtKB-KW"/>
</dbReference>
<keyword evidence="10 12" id="KW-1133">Transmembrane helix</keyword>
<evidence type="ECO:0000256" key="11">
    <source>
        <dbReference type="ARBA" id="ARBA00023136"/>
    </source>
</evidence>
<dbReference type="GO" id="GO:0016020">
    <property type="term" value="C:membrane"/>
    <property type="evidence" value="ECO:0007669"/>
    <property type="project" value="UniProtKB-SubCell"/>
</dbReference>
<gene>
    <name evidence="14" type="ORF">EmuJ_001164400</name>
</gene>
<dbReference type="InterPro" id="IPR026050">
    <property type="entry name" value="C1GALT1/C1GALT1_chp1"/>
</dbReference>
<keyword evidence="5" id="KW-0328">Glycosyltransferase</keyword>
<evidence type="ECO:0000259" key="13">
    <source>
        <dbReference type="Pfam" id="PF02434"/>
    </source>
</evidence>
<evidence type="ECO:0000313" key="15">
    <source>
        <dbReference type="Proteomes" id="UP000017246"/>
    </source>
</evidence>
<keyword evidence="15" id="KW-1185">Reference proteome</keyword>
<dbReference type="eggNOG" id="KOG2246">
    <property type="taxonomic scope" value="Eukaryota"/>
</dbReference>
<evidence type="ECO:0000256" key="4">
    <source>
        <dbReference type="ARBA" id="ARBA00012557"/>
    </source>
</evidence>
<dbReference type="PANTHER" id="PTHR23033">
    <property type="entry name" value="BETA1,3-GALACTOSYLTRANSFERASE"/>
    <property type="match status" value="1"/>
</dbReference>
<dbReference type="AlphaFoldDB" id="A0A068XTM3"/>
<keyword evidence="6" id="KW-0808">Transferase</keyword>
<dbReference type="EMBL" id="LN902841">
    <property type="protein sequence ID" value="CDS35699.1"/>
    <property type="molecule type" value="Genomic_DNA"/>
</dbReference>
<evidence type="ECO:0000256" key="7">
    <source>
        <dbReference type="ARBA" id="ARBA00022692"/>
    </source>
</evidence>
<dbReference type="Proteomes" id="UP000017246">
    <property type="component" value="Unassembled WGS sequence"/>
</dbReference>
<evidence type="ECO:0000256" key="9">
    <source>
        <dbReference type="ARBA" id="ARBA00022968"/>
    </source>
</evidence>
<feature type="transmembrane region" description="Helical" evidence="12">
    <location>
        <begin position="16"/>
        <end position="39"/>
    </location>
</feature>
<dbReference type="EC" id="2.4.1.122" evidence="4"/>
<proteinExistence type="inferred from homology"/>
<evidence type="ECO:0000256" key="3">
    <source>
        <dbReference type="ARBA" id="ARBA00006462"/>
    </source>
</evidence>
<evidence type="ECO:0000256" key="10">
    <source>
        <dbReference type="ARBA" id="ARBA00022989"/>
    </source>
</evidence>